<dbReference type="EMBL" id="JACHVZ010000011">
    <property type="protein sequence ID" value="MBB2929884.1"/>
    <property type="molecule type" value="Genomic_DNA"/>
</dbReference>
<name>A0ABR6FR33_9BURK</name>
<keyword evidence="2" id="KW-1185">Reference proteome</keyword>
<organism evidence="1 2">
    <name type="scientific">Paraburkholderia silvatlantica</name>
    <dbReference type="NCBI Taxonomy" id="321895"/>
    <lineage>
        <taxon>Bacteria</taxon>
        <taxon>Pseudomonadati</taxon>
        <taxon>Pseudomonadota</taxon>
        <taxon>Betaproteobacteria</taxon>
        <taxon>Burkholderiales</taxon>
        <taxon>Burkholderiaceae</taxon>
        <taxon>Paraburkholderia</taxon>
    </lineage>
</organism>
<dbReference type="Gene3D" id="3.10.450.50">
    <property type="match status" value="1"/>
</dbReference>
<protein>
    <submittedName>
        <fullName evidence="1">Uncharacterized protein YchJ</fullName>
    </submittedName>
</protein>
<comment type="caution">
    <text evidence="1">The sequence shown here is derived from an EMBL/GenBank/DDBJ whole genome shotgun (WGS) entry which is preliminary data.</text>
</comment>
<feature type="non-terminal residue" evidence="1">
    <location>
        <position position="96"/>
    </location>
</feature>
<reference evidence="1 2" key="1">
    <citation type="submission" date="2020-08" db="EMBL/GenBank/DDBJ databases">
        <title>Genomic Encyclopedia of Type Strains, Phase IV (KMG-V): Genome sequencing to study the core and pangenomes of soil and plant-associated prokaryotes.</title>
        <authorList>
            <person name="Whitman W."/>
        </authorList>
    </citation>
    <scope>NUCLEOTIDE SEQUENCE [LARGE SCALE GENOMIC DNA]</scope>
    <source>
        <strain evidence="1 2">SRMrh-85</strain>
    </source>
</reference>
<accession>A0ABR6FR33</accession>
<sequence>MNAEPARVVLPATRPADCPCGGAAPSQKAPARAPRYAQCCGRFIDGAAIPATALELMRSRYTAYVVRPEQFGALAISVTPARRRCSSWTGQRERRH</sequence>
<proteinExistence type="predicted"/>
<gene>
    <name evidence="1" type="ORF">FHX59_004326</name>
</gene>
<evidence type="ECO:0000313" key="1">
    <source>
        <dbReference type="EMBL" id="MBB2929884.1"/>
    </source>
</evidence>
<evidence type="ECO:0000313" key="2">
    <source>
        <dbReference type="Proteomes" id="UP000533533"/>
    </source>
</evidence>
<dbReference type="Proteomes" id="UP000533533">
    <property type="component" value="Unassembled WGS sequence"/>
</dbReference>